<dbReference type="EMBL" id="KV747245">
    <property type="protein sequence ID" value="OCK72696.1"/>
    <property type="molecule type" value="Genomic_DNA"/>
</dbReference>
<organism evidence="1 2">
    <name type="scientific">Lepidopterella palustris CBS 459.81</name>
    <dbReference type="NCBI Taxonomy" id="1314670"/>
    <lineage>
        <taxon>Eukaryota</taxon>
        <taxon>Fungi</taxon>
        <taxon>Dikarya</taxon>
        <taxon>Ascomycota</taxon>
        <taxon>Pezizomycotina</taxon>
        <taxon>Dothideomycetes</taxon>
        <taxon>Pleosporomycetidae</taxon>
        <taxon>Mytilinidiales</taxon>
        <taxon>Argynnaceae</taxon>
        <taxon>Lepidopterella</taxon>
    </lineage>
</organism>
<proteinExistence type="predicted"/>
<dbReference type="OrthoDB" id="4499277at2759"/>
<dbReference type="AlphaFoldDB" id="A0A8E2DVT7"/>
<accession>A0A8E2DVT7</accession>
<reference evidence="1 2" key="1">
    <citation type="journal article" date="2016" name="Nat. Commun.">
        <title>Ectomycorrhizal ecology is imprinted in the genome of the dominant symbiotic fungus Cenococcum geophilum.</title>
        <authorList>
            <consortium name="DOE Joint Genome Institute"/>
            <person name="Peter M."/>
            <person name="Kohler A."/>
            <person name="Ohm R.A."/>
            <person name="Kuo A."/>
            <person name="Krutzmann J."/>
            <person name="Morin E."/>
            <person name="Arend M."/>
            <person name="Barry K.W."/>
            <person name="Binder M."/>
            <person name="Choi C."/>
            <person name="Clum A."/>
            <person name="Copeland A."/>
            <person name="Grisel N."/>
            <person name="Haridas S."/>
            <person name="Kipfer T."/>
            <person name="LaButti K."/>
            <person name="Lindquist E."/>
            <person name="Lipzen A."/>
            <person name="Maire R."/>
            <person name="Meier B."/>
            <person name="Mihaltcheva S."/>
            <person name="Molinier V."/>
            <person name="Murat C."/>
            <person name="Poggeler S."/>
            <person name="Quandt C.A."/>
            <person name="Sperisen C."/>
            <person name="Tritt A."/>
            <person name="Tisserant E."/>
            <person name="Crous P.W."/>
            <person name="Henrissat B."/>
            <person name="Nehls U."/>
            <person name="Egli S."/>
            <person name="Spatafora J.W."/>
            <person name="Grigoriev I.V."/>
            <person name="Martin F.M."/>
        </authorList>
    </citation>
    <scope>NUCLEOTIDE SEQUENCE [LARGE SCALE GENOMIC DNA]</scope>
    <source>
        <strain evidence="1 2">CBS 459.81</strain>
    </source>
</reference>
<protein>
    <submittedName>
        <fullName evidence="1">Uncharacterized protein</fullName>
    </submittedName>
</protein>
<evidence type="ECO:0000313" key="2">
    <source>
        <dbReference type="Proteomes" id="UP000250266"/>
    </source>
</evidence>
<name>A0A8E2DVT7_9PEZI</name>
<gene>
    <name evidence="1" type="ORF">K432DRAFT_412017</name>
</gene>
<dbReference type="Proteomes" id="UP000250266">
    <property type="component" value="Unassembled WGS sequence"/>
</dbReference>
<keyword evidence="2" id="KW-1185">Reference proteome</keyword>
<evidence type="ECO:0000313" key="1">
    <source>
        <dbReference type="EMBL" id="OCK72696.1"/>
    </source>
</evidence>
<sequence>MDICLIGVALLAQLARRPKSQIFAVLIADIEKALALKKHTDPKIKVPKETAGL</sequence>